<dbReference type="WBParaSite" id="SBAD_0000406101-mRNA-1">
    <property type="protein sequence ID" value="SBAD_0000406101-mRNA-1"/>
    <property type="gene ID" value="SBAD_0000406101"/>
</dbReference>
<accession>A0A183IJU1</accession>
<name>A0A183IJU1_9BILA</name>
<gene>
    <name evidence="1" type="ORF">SBAD_LOCUS3887</name>
</gene>
<keyword evidence="2" id="KW-1185">Reference proteome</keyword>
<evidence type="ECO:0000313" key="3">
    <source>
        <dbReference type="WBParaSite" id="SBAD_0000406101-mRNA-1"/>
    </source>
</evidence>
<evidence type="ECO:0000313" key="1">
    <source>
        <dbReference type="EMBL" id="VDP02690.1"/>
    </source>
</evidence>
<sequence length="33" mass="3844">MRDAVILVFANKQDIGEGTNLVGDQRWQWLTRL</sequence>
<organism evidence="3">
    <name type="scientific">Soboliphyme baturini</name>
    <dbReference type="NCBI Taxonomy" id="241478"/>
    <lineage>
        <taxon>Eukaryota</taxon>
        <taxon>Metazoa</taxon>
        <taxon>Ecdysozoa</taxon>
        <taxon>Nematoda</taxon>
        <taxon>Enoplea</taxon>
        <taxon>Dorylaimia</taxon>
        <taxon>Dioctophymatida</taxon>
        <taxon>Dioctophymatoidea</taxon>
        <taxon>Soboliphymatidae</taxon>
        <taxon>Soboliphyme</taxon>
    </lineage>
</organism>
<dbReference type="Proteomes" id="UP000270296">
    <property type="component" value="Unassembled WGS sequence"/>
</dbReference>
<proteinExistence type="predicted"/>
<reference evidence="1 2" key="2">
    <citation type="submission" date="2018-11" db="EMBL/GenBank/DDBJ databases">
        <authorList>
            <consortium name="Pathogen Informatics"/>
        </authorList>
    </citation>
    <scope>NUCLEOTIDE SEQUENCE [LARGE SCALE GENOMIC DNA]</scope>
</reference>
<dbReference type="AlphaFoldDB" id="A0A183IJU1"/>
<protein>
    <submittedName>
        <fullName evidence="3">GTP-binding protein</fullName>
    </submittedName>
</protein>
<reference evidence="3" key="1">
    <citation type="submission" date="2016-06" db="UniProtKB">
        <authorList>
            <consortium name="WormBaseParasite"/>
        </authorList>
    </citation>
    <scope>IDENTIFICATION</scope>
</reference>
<evidence type="ECO:0000313" key="2">
    <source>
        <dbReference type="Proteomes" id="UP000270296"/>
    </source>
</evidence>
<dbReference type="EMBL" id="UZAM01008006">
    <property type="protein sequence ID" value="VDP02690.1"/>
    <property type="molecule type" value="Genomic_DNA"/>
</dbReference>